<evidence type="ECO:0000259" key="3">
    <source>
        <dbReference type="Pfam" id="PF20990"/>
    </source>
</evidence>
<sequence>MVQGETFTWQRIFKHTLFAFLFTLTFACLVNISFASDKIQSLDTKVVLNADASVTIQQAWQCKNSSGTEWFVPMYNLDSDSDIEDLKVSTGNKEFTTLNDWDVNASFADKSYKCGLNEASKGKELCFGKSEMGDMTYNVSYKITHVLKKSKDGVPFLYFRFVNDKMKPAPKRASFAIDYHELGEKVQAKIWGFGFEADLKATKQAYTTEAFSFSGQHHITILLKVLNLPDTQMSALKPDNRTFNEIKDQAFQGSNYTNLDKSPNKQVEDKLVLRYDVPYKRKFFSHLFLLKTMPMSFIIFALSGLVALISSFVSSSKTKPINLKAVKLDKKYYYRDIPFKGQIDLAEYFGEMIYGLTDDTQRGFIAAYILRWIKAGVIRPCKYQATKRFLLIKYAKEEEGLELVGEPECKEELERVTWMTIQLASDDNVLTAGELEAYANKHDTELSKAFKIALKTCKTTSLRQGLISFADKKSSRISLTEAGIYNLQNLYGLKNYLRDFTIINERQAVEVGLWDNYLIFASIFGIAAKVEKEFKQLVPDYAFAKETRLDADGNFYNQLNYIYLANSFQRSFSSGISQAHSARSGGSGGFSSFGGGKSGFSGGGSGGGSR</sequence>
<name>A0A133YDP4_9FIRM</name>
<evidence type="ECO:0000313" key="4">
    <source>
        <dbReference type="EMBL" id="KXB41336.1"/>
    </source>
</evidence>
<feature type="transmembrane region" description="Helical" evidence="2">
    <location>
        <begin position="288"/>
        <end position="313"/>
    </location>
</feature>
<dbReference type="Pfam" id="PF20990">
    <property type="entry name" value="DUF2207_C"/>
    <property type="match status" value="1"/>
</dbReference>
<keyword evidence="5" id="KW-1185">Reference proteome</keyword>
<evidence type="ECO:0000256" key="1">
    <source>
        <dbReference type="SAM" id="MobiDB-lite"/>
    </source>
</evidence>
<feature type="region of interest" description="Disordered" evidence="1">
    <location>
        <begin position="588"/>
        <end position="610"/>
    </location>
</feature>
<evidence type="ECO:0000256" key="2">
    <source>
        <dbReference type="SAM" id="Phobius"/>
    </source>
</evidence>
<evidence type="ECO:0000313" key="5">
    <source>
        <dbReference type="Proteomes" id="UP000070080"/>
    </source>
</evidence>
<reference evidence="5" key="1">
    <citation type="submission" date="2016-01" db="EMBL/GenBank/DDBJ databases">
        <authorList>
            <person name="Mitreva M."/>
            <person name="Pepin K.H."/>
            <person name="Mihindukulasuriya K.A."/>
            <person name="Fulton R."/>
            <person name="Fronick C."/>
            <person name="O'Laughlin M."/>
            <person name="Miner T."/>
            <person name="Herter B."/>
            <person name="Rosa B.A."/>
            <person name="Cordes M."/>
            <person name="Tomlinson C."/>
            <person name="Wollam A."/>
            <person name="Palsikar V.B."/>
            <person name="Mardis E.R."/>
            <person name="Wilson R.K."/>
        </authorList>
    </citation>
    <scope>NUCLEOTIDE SEQUENCE [LARGE SCALE GENOMIC DNA]</scope>
    <source>
        <strain evidence="5">KA00274</strain>
    </source>
</reference>
<keyword evidence="2" id="KW-0812">Transmembrane</keyword>
<accession>A0A133YDP4</accession>
<organism evidence="4 5">
    <name type="scientific">Amygdalobacter nucleatus</name>
    <dbReference type="NCBI Taxonomy" id="3029274"/>
    <lineage>
        <taxon>Bacteria</taxon>
        <taxon>Bacillati</taxon>
        <taxon>Bacillota</taxon>
        <taxon>Clostridia</taxon>
        <taxon>Eubacteriales</taxon>
        <taxon>Oscillospiraceae</taxon>
        <taxon>Amygdalobacter</taxon>
    </lineage>
</organism>
<dbReference type="Proteomes" id="UP000070080">
    <property type="component" value="Unassembled WGS sequence"/>
</dbReference>
<dbReference type="EMBL" id="LSCV01000017">
    <property type="protein sequence ID" value="KXB41336.1"/>
    <property type="molecule type" value="Genomic_DNA"/>
</dbReference>
<keyword evidence="2" id="KW-0472">Membrane</keyword>
<keyword evidence="2" id="KW-1133">Transmembrane helix</keyword>
<gene>
    <name evidence="4" type="ORF">HMPREF1872_00715</name>
</gene>
<dbReference type="InterPro" id="IPR048389">
    <property type="entry name" value="YciQ-like_C"/>
</dbReference>
<protein>
    <recommendedName>
        <fullName evidence="3">Predicted membrane protein YciQ-like C-terminal domain-containing protein</fullName>
    </recommendedName>
</protein>
<feature type="domain" description="Predicted membrane protein YciQ-like C-terminal" evidence="3">
    <location>
        <begin position="479"/>
        <end position="534"/>
    </location>
</feature>
<dbReference type="STRING" id="1497955.HMPREF1872_00715"/>
<feature type="transmembrane region" description="Helical" evidence="2">
    <location>
        <begin position="12"/>
        <end position="35"/>
    </location>
</feature>
<dbReference type="OrthoDB" id="46834at2"/>
<comment type="caution">
    <text evidence="4">The sequence shown here is derived from an EMBL/GenBank/DDBJ whole genome shotgun (WGS) entry which is preliminary data.</text>
</comment>
<dbReference type="AlphaFoldDB" id="A0A133YDP4"/>
<dbReference type="RefSeq" id="WP_066713951.1">
    <property type="nucleotide sequence ID" value="NZ_JARFNM010000001.1"/>
</dbReference>
<proteinExistence type="predicted"/>